<evidence type="ECO:0000256" key="2">
    <source>
        <dbReference type="SAM" id="Phobius"/>
    </source>
</evidence>
<accession>A0A7S3Z850</accession>
<feature type="region of interest" description="Disordered" evidence="1">
    <location>
        <begin position="121"/>
        <end position="148"/>
    </location>
</feature>
<proteinExistence type="predicted"/>
<evidence type="ECO:0000256" key="1">
    <source>
        <dbReference type="SAM" id="MobiDB-lite"/>
    </source>
</evidence>
<keyword evidence="2" id="KW-0472">Membrane</keyword>
<name>A0A7S3Z850_9EUKA</name>
<sequence length="296" mass="32561">MVDVAVPNVALAFGLGMTIFVSTASEASWLAPFLTSTKYSKWARCLHAAVFIFALQAAVFASWLLAHFGAKVLHHVITVERLHWSTEVVLNIAAASLTWLLALWLFVRKWLRQRRWSRRGPGQGEYNEVGGRRGGARGSGTTSTQISRNNSSSKFLVADDLDVSIDDLEDLEDKPIQGYGSFYDSDEEEELAEKRKDCAQSAQPATVLVLSILGAMERVRYLPMILMSKTFTLEDLALGVAIASVSVIAMLIGCLSYSKFVLRVLERVPLWLVVAFFATVITVSAVLDKGLPLPPP</sequence>
<feature type="transmembrane region" description="Helical" evidence="2">
    <location>
        <begin position="88"/>
        <end position="107"/>
    </location>
</feature>
<gene>
    <name evidence="3" type="ORF">LGLO00237_LOCUS26737</name>
</gene>
<evidence type="ECO:0000313" key="3">
    <source>
        <dbReference type="EMBL" id="CAE0674961.1"/>
    </source>
</evidence>
<feature type="transmembrane region" description="Helical" evidence="2">
    <location>
        <begin position="12"/>
        <end position="34"/>
    </location>
</feature>
<dbReference type="AlphaFoldDB" id="A0A7S3Z850"/>
<feature type="transmembrane region" description="Helical" evidence="2">
    <location>
        <begin position="198"/>
        <end position="216"/>
    </location>
</feature>
<keyword evidence="2" id="KW-1133">Transmembrane helix</keyword>
<reference evidence="3" key="1">
    <citation type="submission" date="2021-01" db="EMBL/GenBank/DDBJ databases">
        <authorList>
            <person name="Corre E."/>
            <person name="Pelletier E."/>
            <person name="Niang G."/>
            <person name="Scheremetjew M."/>
            <person name="Finn R."/>
            <person name="Kale V."/>
            <person name="Holt S."/>
            <person name="Cochrane G."/>
            <person name="Meng A."/>
            <person name="Brown T."/>
            <person name="Cohen L."/>
        </authorList>
    </citation>
    <scope>NUCLEOTIDE SEQUENCE</scope>
    <source>
        <strain evidence="3">CCCM811</strain>
    </source>
</reference>
<protein>
    <submittedName>
        <fullName evidence="3">Uncharacterized protein</fullName>
    </submittedName>
</protein>
<feature type="transmembrane region" description="Helical" evidence="2">
    <location>
        <begin position="268"/>
        <end position="287"/>
    </location>
</feature>
<feature type="transmembrane region" description="Helical" evidence="2">
    <location>
        <begin position="46"/>
        <end position="68"/>
    </location>
</feature>
<keyword evidence="2" id="KW-0812">Transmembrane</keyword>
<organism evidence="3">
    <name type="scientific">Lotharella globosa</name>
    <dbReference type="NCBI Taxonomy" id="91324"/>
    <lineage>
        <taxon>Eukaryota</taxon>
        <taxon>Sar</taxon>
        <taxon>Rhizaria</taxon>
        <taxon>Cercozoa</taxon>
        <taxon>Chlorarachniophyceae</taxon>
        <taxon>Lotharella</taxon>
    </lineage>
</organism>
<feature type="transmembrane region" description="Helical" evidence="2">
    <location>
        <begin position="236"/>
        <end position="256"/>
    </location>
</feature>
<dbReference type="EMBL" id="HBIV01037602">
    <property type="protein sequence ID" value="CAE0674961.1"/>
    <property type="molecule type" value="Transcribed_RNA"/>
</dbReference>